<dbReference type="EMBL" id="BOOQ01000023">
    <property type="protein sequence ID" value="GII47222.1"/>
    <property type="molecule type" value="Genomic_DNA"/>
</dbReference>
<feature type="active site" description="Acyl-ester intermediate" evidence="7">
    <location>
        <position position="127"/>
    </location>
</feature>
<dbReference type="PANTHER" id="PTHR21581:SF33">
    <property type="entry name" value="D-ALANYL-D-ALANINE CARBOXYPEPTIDASE DACB"/>
    <property type="match status" value="1"/>
</dbReference>
<evidence type="ECO:0000256" key="12">
    <source>
        <dbReference type="SAM" id="SignalP"/>
    </source>
</evidence>
<keyword evidence="3" id="KW-0378">Hydrolase</keyword>
<dbReference type="PANTHER" id="PTHR21581">
    <property type="entry name" value="D-ALANYL-D-ALANINE CARBOXYPEPTIDASE"/>
    <property type="match status" value="1"/>
</dbReference>
<dbReference type="GO" id="GO:0071555">
    <property type="term" value="P:cell wall organization"/>
    <property type="evidence" value="ECO:0007669"/>
    <property type="project" value="UniProtKB-KW"/>
</dbReference>
<feature type="region of interest" description="Disordered" evidence="10">
    <location>
        <begin position="41"/>
        <end position="67"/>
    </location>
</feature>
<evidence type="ECO:0000256" key="11">
    <source>
        <dbReference type="SAM" id="Phobius"/>
    </source>
</evidence>
<comment type="caution">
    <text evidence="14">The sequence shown here is derived from an EMBL/GenBank/DDBJ whole genome shotgun (WGS) entry which is preliminary data.</text>
</comment>
<evidence type="ECO:0000259" key="13">
    <source>
        <dbReference type="Pfam" id="PF00768"/>
    </source>
</evidence>
<dbReference type="GO" id="GO:0008360">
    <property type="term" value="P:regulation of cell shape"/>
    <property type="evidence" value="ECO:0007669"/>
    <property type="project" value="UniProtKB-KW"/>
</dbReference>
<feature type="region of interest" description="Disordered" evidence="10">
    <location>
        <begin position="367"/>
        <end position="388"/>
    </location>
</feature>
<feature type="binding site" evidence="8">
    <location>
        <position position="312"/>
    </location>
    <ligand>
        <name>substrate</name>
    </ligand>
</feature>
<feature type="signal peptide" evidence="12">
    <location>
        <begin position="1"/>
        <end position="22"/>
    </location>
</feature>
<name>A0A8J3ULI5_9ACTN</name>
<evidence type="ECO:0000256" key="9">
    <source>
        <dbReference type="RuleBase" id="RU004016"/>
    </source>
</evidence>
<keyword evidence="15" id="KW-1185">Reference proteome</keyword>
<dbReference type="Proteomes" id="UP000644610">
    <property type="component" value="Unassembled WGS sequence"/>
</dbReference>
<organism evidence="14 15">
    <name type="scientific">Planotetraspora silvatica</name>
    <dbReference type="NCBI Taxonomy" id="234614"/>
    <lineage>
        <taxon>Bacteria</taxon>
        <taxon>Bacillati</taxon>
        <taxon>Actinomycetota</taxon>
        <taxon>Actinomycetes</taxon>
        <taxon>Streptosporangiales</taxon>
        <taxon>Streptosporangiaceae</taxon>
        <taxon>Planotetraspora</taxon>
    </lineage>
</organism>
<feature type="domain" description="Peptidase S11 D-alanyl-D-alanine carboxypeptidase A N-terminal" evidence="13">
    <location>
        <begin position="95"/>
        <end position="341"/>
    </location>
</feature>
<evidence type="ECO:0000256" key="8">
    <source>
        <dbReference type="PIRSR" id="PIRSR618044-2"/>
    </source>
</evidence>
<dbReference type="AlphaFoldDB" id="A0A8J3ULI5"/>
<feature type="active site" description="Proton acceptor" evidence="7">
    <location>
        <position position="130"/>
    </location>
</feature>
<sequence>MGTNQRALAAALITTTLIGLTAAPAAGATIVRGSLADGSGLETGAPDTATVDAESSASASPDTGRLNDTQAAVSSIGGRLLGGRGLIAPAGIAPPPKTEASAFLIADADTGQVLAAKDPHGHYRPASTLKTLTAVTLIPKLDKDRWVKPSQWACDEEGSAVGIVPEPIYQIDDLMRAMLIVSGNDAADALAEANGSLAKTLADMNKEARKLQAYDTVAKTPNGLDKPGQRSSAYDLALIARAGLAMPDFRKYVSTRTSKFPAPKDFGKKKDRNRQGDDDRDTPTPTKTPPAYYEIANHNKLLGKYKGMIGIKNGYTTKALGSFVGAATRNGHTIIVVIMHHPGGFWEEVEKLLDWGFAADGKVTPVGELVKPTPPPSPKPSSLAVRHSPAAQAPVSGAGWTDHAPLVATAVLGVGLAGAFALGYGLRRRRRAADQP</sequence>
<dbReference type="InterPro" id="IPR012338">
    <property type="entry name" value="Beta-lactam/transpept-like"/>
</dbReference>
<gene>
    <name evidence="14" type="ORF">Psi02_36460</name>
</gene>
<keyword evidence="2 12" id="KW-0732">Signal</keyword>
<dbReference type="Pfam" id="PF00768">
    <property type="entry name" value="Peptidase_S11"/>
    <property type="match status" value="1"/>
</dbReference>
<feature type="active site" evidence="7">
    <location>
        <position position="182"/>
    </location>
</feature>
<reference evidence="14" key="1">
    <citation type="submission" date="2021-01" db="EMBL/GenBank/DDBJ databases">
        <title>Whole genome shotgun sequence of Planotetraspora silvatica NBRC 100141.</title>
        <authorList>
            <person name="Komaki H."/>
            <person name="Tamura T."/>
        </authorList>
    </citation>
    <scope>NUCLEOTIDE SEQUENCE</scope>
    <source>
        <strain evidence="14">NBRC 100141</strain>
    </source>
</reference>
<dbReference type="InterPro" id="IPR018044">
    <property type="entry name" value="Peptidase_S11"/>
</dbReference>
<feature type="transmembrane region" description="Helical" evidence="11">
    <location>
        <begin position="406"/>
        <end position="426"/>
    </location>
</feature>
<dbReference type="InterPro" id="IPR001967">
    <property type="entry name" value="Peptidase_S11_N"/>
</dbReference>
<evidence type="ECO:0000313" key="14">
    <source>
        <dbReference type="EMBL" id="GII47222.1"/>
    </source>
</evidence>
<dbReference type="GO" id="GO:0009002">
    <property type="term" value="F:serine-type D-Ala-D-Ala carboxypeptidase activity"/>
    <property type="evidence" value="ECO:0007669"/>
    <property type="project" value="InterPro"/>
</dbReference>
<keyword evidence="11" id="KW-0812">Transmembrane</keyword>
<evidence type="ECO:0000256" key="3">
    <source>
        <dbReference type="ARBA" id="ARBA00022801"/>
    </source>
</evidence>
<feature type="region of interest" description="Disordered" evidence="10">
    <location>
        <begin position="260"/>
        <end position="291"/>
    </location>
</feature>
<keyword evidence="6" id="KW-0961">Cell wall biogenesis/degradation</keyword>
<dbReference type="PRINTS" id="PR00725">
    <property type="entry name" value="DADACBPTASE1"/>
</dbReference>
<keyword evidence="11" id="KW-1133">Transmembrane helix</keyword>
<evidence type="ECO:0000256" key="7">
    <source>
        <dbReference type="PIRSR" id="PIRSR618044-1"/>
    </source>
</evidence>
<proteinExistence type="inferred from homology"/>
<keyword evidence="14" id="KW-0645">Protease</keyword>
<evidence type="ECO:0000256" key="1">
    <source>
        <dbReference type="ARBA" id="ARBA00007164"/>
    </source>
</evidence>
<evidence type="ECO:0000256" key="5">
    <source>
        <dbReference type="ARBA" id="ARBA00022984"/>
    </source>
</evidence>
<dbReference type="Gene3D" id="3.40.710.10">
    <property type="entry name" value="DD-peptidase/beta-lactamase superfamily"/>
    <property type="match status" value="1"/>
</dbReference>
<keyword evidence="5" id="KW-0573">Peptidoglycan synthesis</keyword>
<dbReference type="RefSeq" id="WP_203975517.1">
    <property type="nucleotide sequence ID" value="NZ_BAAAKY010000023.1"/>
</dbReference>
<keyword evidence="11" id="KW-0472">Membrane</keyword>
<evidence type="ECO:0000256" key="6">
    <source>
        <dbReference type="ARBA" id="ARBA00023316"/>
    </source>
</evidence>
<accession>A0A8J3ULI5</accession>
<feature type="compositionally biased region" description="Basic and acidic residues" evidence="10">
    <location>
        <begin position="265"/>
        <end position="277"/>
    </location>
</feature>
<comment type="similarity">
    <text evidence="1 9">Belongs to the peptidase S11 family.</text>
</comment>
<evidence type="ECO:0000256" key="2">
    <source>
        <dbReference type="ARBA" id="ARBA00022729"/>
    </source>
</evidence>
<dbReference type="GO" id="GO:0009252">
    <property type="term" value="P:peptidoglycan biosynthetic process"/>
    <property type="evidence" value="ECO:0007669"/>
    <property type="project" value="UniProtKB-KW"/>
</dbReference>
<evidence type="ECO:0000313" key="15">
    <source>
        <dbReference type="Proteomes" id="UP000644610"/>
    </source>
</evidence>
<protein>
    <submittedName>
        <fullName evidence="14">D-alanyl-D-alanine carboxypeptidase</fullName>
    </submittedName>
</protein>
<feature type="chain" id="PRO_5039107318" evidence="12">
    <location>
        <begin position="23"/>
        <end position="436"/>
    </location>
</feature>
<evidence type="ECO:0000256" key="10">
    <source>
        <dbReference type="SAM" id="MobiDB-lite"/>
    </source>
</evidence>
<dbReference type="SUPFAM" id="SSF56601">
    <property type="entry name" value="beta-lactamase/transpeptidase-like"/>
    <property type="match status" value="1"/>
</dbReference>
<keyword evidence="14" id="KW-0121">Carboxypeptidase</keyword>
<dbReference type="GO" id="GO:0006508">
    <property type="term" value="P:proteolysis"/>
    <property type="evidence" value="ECO:0007669"/>
    <property type="project" value="InterPro"/>
</dbReference>
<feature type="compositionally biased region" description="Polar residues" evidence="10">
    <location>
        <begin position="53"/>
        <end position="67"/>
    </location>
</feature>
<evidence type="ECO:0000256" key="4">
    <source>
        <dbReference type="ARBA" id="ARBA00022960"/>
    </source>
</evidence>
<keyword evidence="4" id="KW-0133">Cell shape</keyword>